<sequence>MSDAASTPTSSAPTSSPLCPHILDATSESFTVDVIERSRTAPVVIDFWAPWCGPCKMLGPVLEKLAREYDGKFTLVKIDVDQASDIAGSFGVRSIPAVFGVRDGQVFDAFTGVLPENSIRQWIDRLLPSPAETLIKQAQALEATDPQTAEAKYAEALAIIPDLPEAQLGLARLALAAGRTEEAAGVIFALERRGFLEPEGEKLKAELILRTQAANSGGVDAARAALAAEPKDLARKFALAEALAASGGYEEALSICLDLVERDRKGVGEKARQTMLAVFQLLPSDSPLVTEFRRQLSLAL</sequence>
<evidence type="ECO:0000256" key="4">
    <source>
        <dbReference type="ARBA" id="ARBA00023157"/>
    </source>
</evidence>
<dbReference type="GO" id="GO:0005737">
    <property type="term" value="C:cytoplasm"/>
    <property type="evidence" value="ECO:0007669"/>
    <property type="project" value="TreeGrafter"/>
</dbReference>
<evidence type="ECO:0000313" key="8">
    <source>
        <dbReference type="EMBL" id="APW61935.1"/>
    </source>
</evidence>
<organism evidence="8 9">
    <name type="scientific">Paludisphaera borealis</name>
    <dbReference type="NCBI Taxonomy" id="1387353"/>
    <lineage>
        <taxon>Bacteria</taxon>
        <taxon>Pseudomonadati</taxon>
        <taxon>Planctomycetota</taxon>
        <taxon>Planctomycetia</taxon>
        <taxon>Isosphaerales</taxon>
        <taxon>Isosphaeraceae</taxon>
        <taxon>Paludisphaera</taxon>
    </lineage>
</organism>
<dbReference type="PRINTS" id="PR00421">
    <property type="entry name" value="THIOREDOXIN"/>
</dbReference>
<dbReference type="STRING" id="1387353.BSF38_03467"/>
<dbReference type="Gene3D" id="1.25.40.10">
    <property type="entry name" value="Tetratricopeptide repeat domain"/>
    <property type="match status" value="2"/>
</dbReference>
<dbReference type="GO" id="GO:0006950">
    <property type="term" value="P:response to stress"/>
    <property type="evidence" value="ECO:0007669"/>
    <property type="project" value="UniProtKB-ARBA"/>
</dbReference>
<keyword evidence="3" id="KW-0249">Electron transport</keyword>
<dbReference type="KEGG" id="pbor:BSF38_03467"/>
<evidence type="ECO:0000256" key="5">
    <source>
        <dbReference type="ARBA" id="ARBA00023284"/>
    </source>
</evidence>
<evidence type="ECO:0000313" key="9">
    <source>
        <dbReference type="Proteomes" id="UP000186309"/>
    </source>
</evidence>
<dbReference type="SUPFAM" id="SSF48452">
    <property type="entry name" value="TPR-like"/>
    <property type="match status" value="1"/>
</dbReference>
<keyword evidence="4" id="KW-1015">Disulfide bond</keyword>
<reference evidence="9" key="1">
    <citation type="submission" date="2016-12" db="EMBL/GenBank/DDBJ databases">
        <title>Comparative genomics of four Isosphaeraceae planctomycetes: a common pool of plasmids and glycoside hydrolase genes.</title>
        <authorList>
            <person name="Ivanova A."/>
        </authorList>
    </citation>
    <scope>NUCLEOTIDE SEQUENCE [LARGE SCALE GENOMIC DNA]</scope>
    <source>
        <strain evidence="9">PX4</strain>
    </source>
</reference>
<dbReference type="AlphaFoldDB" id="A0A1U7CSL6"/>
<dbReference type="InterPro" id="IPR017937">
    <property type="entry name" value="Thioredoxin_CS"/>
</dbReference>
<proteinExistence type="inferred from homology"/>
<dbReference type="PROSITE" id="PS00194">
    <property type="entry name" value="THIOREDOXIN_1"/>
    <property type="match status" value="1"/>
</dbReference>
<accession>A0A1U7CSL6</accession>
<evidence type="ECO:0000256" key="2">
    <source>
        <dbReference type="ARBA" id="ARBA00022448"/>
    </source>
</evidence>
<feature type="domain" description="Thioredoxin" evidence="7">
    <location>
        <begin position="6"/>
        <end position="128"/>
    </location>
</feature>
<dbReference type="InterPro" id="IPR011990">
    <property type="entry name" value="TPR-like_helical_dom_sf"/>
</dbReference>
<dbReference type="InterPro" id="IPR013766">
    <property type="entry name" value="Thioredoxin_domain"/>
</dbReference>
<dbReference type="RefSeq" id="WP_083713026.1">
    <property type="nucleotide sequence ID" value="NZ_CP019082.1"/>
</dbReference>
<dbReference type="FunFam" id="3.40.30.10:FF:000001">
    <property type="entry name" value="Thioredoxin"/>
    <property type="match status" value="1"/>
</dbReference>
<keyword evidence="2" id="KW-0813">Transport</keyword>
<dbReference type="GO" id="GO:0015035">
    <property type="term" value="F:protein-disulfide reductase activity"/>
    <property type="evidence" value="ECO:0007669"/>
    <property type="project" value="UniProtKB-UniRule"/>
</dbReference>
<dbReference type="Pfam" id="PF14559">
    <property type="entry name" value="TPR_19"/>
    <property type="match status" value="1"/>
</dbReference>
<evidence type="ECO:0000259" key="7">
    <source>
        <dbReference type="PROSITE" id="PS51352"/>
    </source>
</evidence>
<dbReference type="Pfam" id="PF00085">
    <property type="entry name" value="Thioredoxin"/>
    <property type="match status" value="1"/>
</dbReference>
<dbReference type="PANTHER" id="PTHR45663">
    <property type="entry name" value="GEO12009P1"/>
    <property type="match status" value="1"/>
</dbReference>
<evidence type="ECO:0000256" key="1">
    <source>
        <dbReference type="ARBA" id="ARBA00008987"/>
    </source>
</evidence>
<dbReference type="Proteomes" id="UP000186309">
    <property type="component" value="Chromosome"/>
</dbReference>
<dbReference type="Gene3D" id="3.40.30.10">
    <property type="entry name" value="Glutaredoxin"/>
    <property type="match status" value="1"/>
</dbReference>
<dbReference type="SUPFAM" id="SSF52833">
    <property type="entry name" value="Thioredoxin-like"/>
    <property type="match status" value="1"/>
</dbReference>
<evidence type="ECO:0000256" key="3">
    <source>
        <dbReference type="ARBA" id="ARBA00022982"/>
    </source>
</evidence>
<dbReference type="InterPro" id="IPR005746">
    <property type="entry name" value="Thioredoxin"/>
</dbReference>
<evidence type="ECO:0000256" key="6">
    <source>
        <dbReference type="NCBIfam" id="TIGR01068"/>
    </source>
</evidence>
<name>A0A1U7CSL6_9BACT</name>
<keyword evidence="5" id="KW-0676">Redox-active center</keyword>
<dbReference type="CDD" id="cd02947">
    <property type="entry name" value="TRX_family"/>
    <property type="match status" value="1"/>
</dbReference>
<gene>
    <name evidence="8" type="primary">trxA_2</name>
    <name evidence="8" type="ORF">BSF38_03467</name>
</gene>
<dbReference type="NCBIfam" id="TIGR01068">
    <property type="entry name" value="thioredoxin"/>
    <property type="match status" value="1"/>
</dbReference>
<dbReference type="Pfam" id="PF14561">
    <property type="entry name" value="TPR_20"/>
    <property type="match status" value="1"/>
</dbReference>
<dbReference type="PROSITE" id="PS51352">
    <property type="entry name" value="THIOREDOXIN_2"/>
    <property type="match status" value="1"/>
</dbReference>
<dbReference type="InterPro" id="IPR036249">
    <property type="entry name" value="Thioredoxin-like_sf"/>
</dbReference>
<dbReference type="OrthoDB" id="9790390at2"/>
<dbReference type="EMBL" id="CP019082">
    <property type="protein sequence ID" value="APW61935.1"/>
    <property type="molecule type" value="Genomic_DNA"/>
</dbReference>
<comment type="similarity">
    <text evidence="1">Belongs to the thioredoxin family.</text>
</comment>
<keyword evidence="9" id="KW-1185">Reference proteome</keyword>
<dbReference type="PANTHER" id="PTHR45663:SF11">
    <property type="entry name" value="GEO12009P1"/>
    <property type="match status" value="1"/>
</dbReference>
<protein>
    <recommendedName>
        <fullName evidence="6">Thioredoxin</fullName>
    </recommendedName>
</protein>